<dbReference type="Proteomes" id="UP000828941">
    <property type="component" value="Chromosome 6"/>
</dbReference>
<name>A0ACB9NEU7_BAUVA</name>
<comment type="caution">
    <text evidence="1">The sequence shown here is derived from an EMBL/GenBank/DDBJ whole genome shotgun (WGS) entry which is preliminary data.</text>
</comment>
<evidence type="ECO:0000313" key="2">
    <source>
        <dbReference type="Proteomes" id="UP000828941"/>
    </source>
</evidence>
<protein>
    <submittedName>
        <fullName evidence="1">Uncharacterized protein</fullName>
    </submittedName>
</protein>
<proteinExistence type="predicted"/>
<keyword evidence="2" id="KW-1185">Reference proteome</keyword>
<sequence length="167" mass="19005">MLPPEIVGEEMEPERFYDSVNVLFSLQGKNGGLAGWEPIRDILAPRRKSIKCGADNMGYDGFNSYWAVWHERRRPVHHSFQYQVRYALFDLDRATHAPPDHYSADEARQITDPTGPVLLLTIPPSVGYEQNPLSVYYCYDVEGSTRHLKKCIAEVPYASGQDTICLN</sequence>
<organism evidence="1 2">
    <name type="scientific">Bauhinia variegata</name>
    <name type="common">Purple orchid tree</name>
    <name type="synonym">Phanera variegata</name>
    <dbReference type="NCBI Taxonomy" id="167791"/>
    <lineage>
        <taxon>Eukaryota</taxon>
        <taxon>Viridiplantae</taxon>
        <taxon>Streptophyta</taxon>
        <taxon>Embryophyta</taxon>
        <taxon>Tracheophyta</taxon>
        <taxon>Spermatophyta</taxon>
        <taxon>Magnoliopsida</taxon>
        <taxon>eudicotyledons</taxon>
        <taxon>Gunneridae</taxon>
        <taxon>Pentapetalae</taxon>
        <taxon>rosids</taxon>
        <taxon>fabids</taxon>
        <taxon>Fabales</taxon>
        <taxon>Fabaceae</taxon>
        <taxon>Cercidoideae</taxon>
        <taxon>Cercideae</taxon>
        <taxon>Bauhiniinae</taxon>
        <taxon>Bauhinia</taxon>
    </lineage>
</organism>
<accession>A0ACB9NEU7</accession>
<gene>
    <name evidence="1" type="ORF">L6164_013603</name>
</gene>
<dbReference type="EMBL" id="CM039431">
    <property type="protein sequence ID" value="KAI4334898.1"/>
    <property type="molecule type" value="Genomic_DNA"/>
</dbReference>
<reference evidence="1 2" key="1">
    <citation type="journal article" date="2022" name="DNA Res.">
        <title>Chromosomal-level genome assembly of the orchid tree Bauhinia variegata (Leguminosae; Cercidoideae) supports the allotetraploid origin hypothesis of Bauhinia.</title>
        <authorList>
            <person name="Zhong Y."/>
            <person name="Chen Y."/>
            <person name="Zheng D."/>
            <person name="Pang J."/>
            <person name="Liu Y."/>
            <person name="Luo S."/>
            <person name="Meng S."/>
            <person name="Qian L."/>
            <person name="Wei D."/>
            <person name="Dai S."/>
            <person name="Zhou R."/>
        </authorList>
    </citation>
    <scope>NUCLEOTIDE SEQUENCE [LARGE SCALE GENOMIC DNA]</scope>
    <source>
        <strain evidence="1">BV-YZ2020</strain>
    </source>
</reference>
<evidence type="ECO:0000313" key="1">
    <source>
        <dbReference type="EMBL" id="KAI4334898.1"/>
    </source>
</evidence>